<dbReference type="RefSeq" id="WP_094942722.1">
    <property type="nucleotide sequence ID" value="NZ_NOKQ01000204.1"/>
</dbReference>
<sequence>MKVTLTTLLRVMLYASLAVMVTYYVTAEQSALLMVRGYEEGFDVTLGPPIYGQLFLLVTFTLLIVNVIQLWKVRKSKTIRLEDYILPEYDVSDERARDITGRAVKYAFGAILLYSFFALGSYMYIPQYFLDYMWYPFMITASIPIVGLIVYYTSYKVLLAR</sequence>
<feature type="transmembrane region" description="Helical" evidence="1">
    <location>
        <begin position="50"/>
        <end position="71"/>
    </location>
</feature>
<feature type="transmembrane region" description="Helical" evidence="1">
    <location>
        <begin position="7"/>
        <end position="26"/>
    </location>
</feature>
<reference evidence="2 3" key="1">
    <citation type="submission" date="2017-07" db="EMBL/GenBank/DDBJ databases">
        <title>Tetzosporium hominis gen.nov. sp.nov.</title>
        <authorList>
            <person name="Tetz G."/>
            <person name="Tetz V."/>
        </authorList>
    </citation>
    <scope>NUCLEOTIDE SEQUENCE [LARGE SCALE GENOMIC DNA]</scope>
    <source>
        <strain evidence="2 3">VT-49</strain>
    </source>
</reference>
<keyword evidence="1" id="KW-0812">Transmembrane</keyword>
<dbReference type="AlphaFoldDB" id="A0A264W3D7"/>
<name>A0A264W3D7_9BACL</name>
<dbReference type="Proteomes" id="UP000217065">
    <property type="component" value="Unassembled WGS sequence"/>
</dbReference>
<comment type="caution">
    <text evidence="2">The sequence shown here is derived from an EMBL/GenBank/DDBJ whole genome shotgun (WGS) entry which is preliminary data.</text>
</comment>
<accession>A0A264W3D7</accession>
<keyword evidence="3" id="KW-1185">Reference proteome</keyword>
<gene>
    <name evidence="2" type="ORF">CF394_07600</name>
</gene>
<keyword evidence="1" id="KW-0472">Membrane</keyword>
<dbReference type="OrthoDB" id="2937590at2"/>
<organism evidence="2 3">
    <name type="scientific">Tetzosporium hominis</name>
    <dbReference type="NCBI Taxonomy" id="2020506"/>
    <lineage>
        <taxon>Bacteria</taxon>
        <taxon>Bacillati</taxon>
        <taxon>Bacillota</taxon>
        <taxon>Bacilli</taxon>
        <taxon>Bacillales</taxon>
        <taxon>Caryophanaceae</taxon>
        <taxon>Tetzosporium</taxon>
    </lineage>
</organism>
<keyword evidence="1" id="KW-1133">Transmembrane helix</keyword>
<dbReference type="EMBL" id="NOKQ01000204">
    <property type="protein sequence ID" value="OZS78090.1"/>
    <property type="molecule type" value="Genomic_DNA"/>
</dbReference>
<evidence type="ECO:0008006" key="4">
    <source>
        <dbReference type="Google" id="ProtNLM"/>
    </source>
</evidence>
<feature type="transmembrane region" description="Helical" evidence="1">
    <location>
        <begin position="106"/>
        <end position="126"/>
    </location>
</feature>
<feature type="transmembrane region" description="Helical" evidence="1">
    <location>
        <begin position="132"/>
        <end position="152"/>
    </location>
</feature>
<evidence type="ECO:0000313" key="2">
    <source>
        <dbReference type="EMBL" id="OZS78090.1"/>
    </source>
</evidence>
<protein>
    <recommendedName>
        <fullName evidence="4">DUF2178 domain-containing protein</fullName>
    </recommendedName>
</protein>
<evidence type="ECO:0000313" key="3">
    <source>
        <dbReference type="Proteomes" id="UP000217065"/>
    </source>
</evidence>
<proteinExistence type="predicted"/>
<evidence type="ECO:0000256" key="1">
    <source>
        <dbReference type="SAM" id="Phobius"/>
    </source>
</evidence>